<reference evidence="4 5" key="1">
    <citation type="journal article" date="2018" name="ACS Chem. Biol.">
        <title>Ketoreductase domain dysfunction expands chemodiversity: malyngamide biosynthesis in the cyanobacterium Okeania hirsuta.</title>
        <authorList>
            <person name="Moss N.A."/>
            <person name="Leao T."/>
            <person name="Rankin M."/>
            <person name="McCullough T.M."/>
            <person name="Qu P."/>
            <person name="Korobeynikov A."/>
            <person name="Smith J.L."/>
            <person name="Gerwick L."/>
            <person name="Gerwick W.H."/>
        </authorList>
    </citation>
    <scope>NUCLEOTIDE SEQUENCE [LARGE SCALE GENOMIC DNA]</scope>
    <source>
        <strain evidence="4 5">PAB10Feb10-1</strain>
    </source>
</reference>
<dbReference type="SUPFAM" id="SSF53474">
    <property type="entry name" value="alpha/beta-Hydrolases"/>
    <property type="match status" value="1"/>
</dbReference>
<dbReference type="InterPro" id="IPR029058">
    <property type="entry name" value="AB_hydrolase_fold"/>
</dbReference>
<dbReference type="SMART" id="SM00939">
    <property type="entry name" value="PepX_C"/>
    <property type="match status" value="1"/>
</dbReference>
<evidence type="ECO:0000256" key="2">
    <source>
        <dbReference type="SAM" id="MobiDB-lite"/>
    </source>
</evidence>
<dbReference type="OrthoDB" id="319764at2"/>
<dbReference type="RefSeq" id="WP_124155809.1">
    <property type="nucleotide sequence ID" value="NZ_CAWOLW010000417.1"/>
</dbReference>
<sequence>MKVLPKETASIFTRDEVRLDADIYRPDAEGEFPVLLMRQPYGRAIASTVVYAHPKWYASHGYIVIIQDVRGRGTSEGEFQLFAHEIEDGIDTINWAANLPGSTGKIGMYGFSYQGMTQLYAASAKPPALKTICPAMIADNLYSEWAYEGGAFCLQTNLGWAIQLATETARLQEDEQAYQELYQAAKKFSFSTPIPALSEVMNKYGLDSFYHQWLENYKPGEYWQNLSPNLENIDLPMLHIGGWFDTYLRGTINLYKKIFCRSKFLQKLIVGPWSHIPWGRKLGAINYGLAASNPIDDIQILWFDQFLKGINTGILERSPVSLFEMGSNEWRNFNSWPSNNYQFYYLASTGLANMREDSGTLNDNYPDISTDDIFVHDPWRPVPALGGHATFPAGSFERSELDCRTDILTYTSEFLTEDLHISGDVYVEVYCTADTSSFDISAVLSEVKPNGNVYNFTQGYIKVVSKDLPVKIYLQPTCIKIEKGNAIRLSLSAACFPAYLINPGIDKPPKEVRLIEAKIITITVSSGENNPSLISLSIAGNREQGTGNRRENIPLSEVHHQHKS</sequence>
<evidence type="ECO:0000313" key="5">
    <source>
        <dbReference type="Proteomes" id="UP000269154"/>
    </source>
</evidence>
<dbReference type="AlphaFoldDB" id="A0A3N6NPL1"/>
<name>A0A3N6NPL1_9CYAN</name>
<organism evidence="4 5">
    <name type="scientific">Okeania hirsuta</name>
    <dbReference type="NCBI Taxonomy" id="1458930"/>
    <lineage>
        <taxon>Bacteria</taxon>
        <taxon>Bacillati</taxon>
        <taxon>Cyanobacteriota</taxon>
        <taxon>Cyanophyceae</taxon>
        <taxon>Oscillatoriophycideae</taxon>
        <taxon>Oscillatoriales</taxon>
        <taxon>Microcoleaceae</taxon>
        <taxon>Okeania</taxon>
    </lineage>
</organism>
<dbReference type="SUPFAM" id="SSF49785">
    <property type="entry name" value="Galactose-binding domain-like"/>
    <property type="match status" value="1"/>
</dbReference>
<comment type="caution">
    <text evidence="4">The sequence shown here is derived from an EMBL/GenBank/DDBJ whole genome shotgun (WGS) entry which is preliminary data.</text>
</comment>
<gene>
    <name evidence="4" type="ORF">D5R40_32975</name>
</gene>
<dbReference type="GO" id="GO:0008239">
    <property type="term" value="F:dipeptidyl-peptidase activity"/>
    <property type="evidence" value="ECO:0007669"/>
    <property type="project" value="InterPro"/>
</dbReference>
<evidence type="ECO:0000259" key="3">
    <source>
        <dbReference type="SMART" id="SM00939"/>
    </source>
</evidence>
<accession>A0A3N6NPL1</accession>
<dbReference type="NCBIfam" id="TIGR00976">
    <property type="entry name" value="CocE_NonD"/>
    <property type="match status" value="1"/>
</dbReference>
<protein>
    <submittedName>
        <fullName evidence="4">CocE/NonD family hydrolase</fullName>
    </submittedName>
</protein>
<dbReference type="Gene3D" id="1.10.3020.10">
    <property type="entry name" value="alpha-amino acid ester hydrolase ( Helical cap domain)"/>
    <property type="match status" value="1"/>
</dbReference>
<dbReference type="EMBL" id="RCBY01000474">
    <property type="protein sequence ID" value="RQH18262.1"/>
    <property type="molecule type" value="Genomic_DNA"/>
</dbReference>
<dbReference type="InterPro" id="IPR013736">
    <property type="entry name" value="Xaa-Pro_dipept_C"/>
</dbReference>
<keyword evidence="1 4" id="KW-0378">Hydrolase</keyword>
<dbReference type="InterPro" id="IPR008979">
    <property type="entry name" value="Galactose-bd-like_sf"/>
</dbReference>
<feature type="region of interest" description="Disordered" evidence="2">
    <location>
        <begin position="540"/>
        <end position="564"/>
    </location>
</feature>
<feature type="domain" description="Xaa-Pro dipeptidyl-peptidase C-terminal" evidence="3">
    <location>
        <begin position="300"/>
        <end position="535"/>
    </location>
</feature>
<dbReference type="Pfam" id="PF08530">
    <property type="entry name" value="PepX_C"/>
    <property type="match status" value="1"/>
</dbReference>
<dbReference type="PANTHER" id="PTHR43056">
    <property type="entry name" value="PEPTIDASE S9 PROLYL OLIGOPEPTIDASE"/>
    <property type="match status" value="1"/>
</dbReference>
<dbReference type="Gene3D" id="3.40.50.1820">
    <property type="entry name" value="alpha/beta hydrolase"/>
    <property type="match status" value="1"/>
</dbReference>
<evidence type="ECO:0000313" key="4">
    <source>
        <dbReference type="EMBL" id="RQH18262.1"/>
    </source>
</evidence>
<dbReference type="InterPro" id="IPR000383">
    <property type="entry name" value="Xaa-Pro-like_dom"/>
</dbReference>
<keyword evidence="5" id="KW-1185">Reference proteome</keyword>
<proteinExistence type="predicted"/>
<dbReference type="InterPro" id="IPR050585">
    <property type="entry name" value="Xaa-Pro_dipeptidyl-ppase/CocE"/>
</dbReference>
<dbReference type="Proteomes" id="UP000269154">
    <property type="component" value="Unassembled WGS sequence"/>
</dbReference>
<dbReference type="InterPro" id="IPR005674">
    <property type="entry name" value="CocE/Ser_esterase"/>
</dbReference>
<dbReference type="PANTHER" id="PTHR43056:SF10">
    <property type="entry name" value="COCE_NOND FAMILY, PUTATIVE (AFU_ORTHOLOGUE AFUA_7G00600)-RELATED"/>
    <property type="match status" value="1"/>
</dbReference>
<dbReference type="Gene3D" id="2.60.120.260">
    <property type="entry name" value="Galactose-binding domain-like"/>
    <property type="match status" value="1"/>
</dbReference>
<dbReference type="Pfam" id="PF02129">
    <property type="entry name" value="Peptidase_S15"/>
    <property type="match status" value="1"/>
</dbReference>
<evidence type="ECO:0000256" key="1">
    <source>
        <dbReference type="ARBA" id="ARBA00022801"/>
    </source>
</evidence>